<feature type="transmembrane region" description="Helical" evidence="1">
    <location>
        <begin position="56"/>
        <end position="74"/>
    </location>
</feature>
<gene>
    <name evidence="3" type="ORF">SAMN06264855_1339</name>
</gene>
<keyword evidence="3" id="KW-0645">Protease</keyword>
<dbReference type="Pfam" id="PF02517">
    <property type="entry name" value="Rce1-like"/>
    <property type="match status" value="1"/>
</dbReference>
<evidence type="ECO:0000256" key="1">
    <source>
        <dbReference type="SAM" id="Phobius"/>
    </source>
</evidence>
<dbReference type="GO" id="GO:0006508">
    <property type="term" value="P:proteolysis"/>
    <property type="evidence" value="ECO:0007669"/>
    <property type="project" value="UniProtKB-KW"/>
</dbReference>
<dbReference type="Proteomes" id="UP000198397">
    <property type="component" value="Unassembled WGS sequence"/>
</dbReference>
<dbReference type="InterPro" id="IPR003675">
    <property type="entry name" value="Rce1/LyrA-like_dom"/>
</dbReference>
<keyword evidence="1" id="KW-0472">Membrane</keyword>
<feature type="domain" description="CAAX prenyl protease 2/Lysostaphin resistance protein A-like" evidence="2">
    <location>
        <begin position="126"/>
        <end position="204"/>
    </location>
</feature>
<evidence type="ECO:0000259" key="2">
    <source>
        <dbReference type="Pfam" id="PF02517"/>
    </source>
</evidence>
<keyword evidence="1" id="KW-0812">Transmembrane</keyword>
<keyword evidence="4" id="KW-1185">Reference proteome</keyword>
<name>A0A238Y7R9_HALVU</name>
<feature type="transmembrane region" description="Helical" evidence="1">
    <location>
        <begin position="25"/>
        <end position="44"/>
    </location>
</feature>
<dbReference type="EMBL" id="FZNQ01000033">
    <property type="protein sequence ID" value="SNR67275.1"/>
    <property type="molecule type" value="Genomic_DNA"/>
</dbReference>
<sequence>MTTDAERVGWPESAPLVDVLDGRRWIATSLIVGAILTVGWNVTTTGSIEERLLRDGLLFLVIPGVLGLLAGEHLGWRIDRLAIRNTVLLSLFVAPFYLVGSTLPTVREHYPMWPVVPELGAFVPHAVQLLVLALAAETYYRGLLCVGVREIGFKCVFISPVAYAIAHVHSPPIELLLSAPADVLFGAVDYHANSILPSFVAHGFGLVLLDWLVLHDPIVEPERVVRHLDWLPVPL</sequence>
<evidence type="ECO:0000313" key="3">
    <source>
        <dbReference type="EMBL" id="SNR67275.1"/>
    </source>
</evidence>
<protein>
    <submittedName>
        <fullName evidence="3">CAAX protease self-immunity</fullName>
    </submittedName>
</protein>
<feature type="transmembrane region" description="Helical" evidence="1">
    <location>
        <begin position="81"/>
        <end position="99"/>
    </location>
</feature>
<dbReference type="RefSeq" id="WP_089385980.1">
    <property type="nucleotide sequence ID" value="NZ_FZNQ01000033.1"/>
</dbReference>
<keyword evidence="1" id="KW-1133">Transmembrane helix</keyword>
<dbReference type="AlphaFoldDB" id="A0A238Y7R9"/>
<evidence type="ECO:0000313" key="4">
    <source>
        <dbReference type="Proteomes" id="UP000198397"/>
    </source>
</evidence>
<proteinExistence type="predicted"/>
<organism evidence="3 4">
    <name type="scientific">Halorubrum vacuolatum</name>
    <name type="common">Natronobacterium vacuolatum</name>
    <dbReference type="NCBI Taxonomy" id="63740"/>
    <lineage>
        <taxon>Archaea</taxon>
        <taxon>Methanobacteriati</taxon>
        <taxon>Methanobacteriota</taxon>
        <taxon>Stenosarchaea group</taxon>
        <taxon>Halobacteria</taxon>
        <taxon>Halobacteriales</taxon>
        <taxon>Haloferacaceae</taxon>
        <taxon>Halorubrum</taxon>
    </lineage>
</organism>
<reference evidence="3 4" key="1">
    <citation type="submission" date="2017-06" db="EMBL/GenBank/DDBJ databases">
        <authorList>
            <person name="Kim H.J."/>
            <person name="Triplett B.A."/>
        </authorList>
    </citation>
    <scope>NUCLEOTIDE SEQUENCE [LARGE SCALE GENOMIC DNA]</scope>
    <source>
        <strain evidence="3 4">DSM 8800</strain>
    </source>
</reference>
<dbReference type="GO" id="GO:0080120">
    <property type="term" value="P:CAAX-box protein maturation"/>
    <property type="evidence" value="ECO:0007669"/>
    <property type="project" value="UniProtKB-ARBA"/>
</dbReference>
<keyword evidence="3" id="KW-0378">Hydrolase</keyword>
<feature type="transmembrane region" description="Helical" evidence="1">
    <location>
        <begin position="119"/>
        <end position="139"/>
    </location>
</feature>
<accession>A0A238Y7R9</accession>
<dbReference type="GO" id="GO:0004175">
    <property type="term" value="F:endopeptidase activity"/>
    <property type="evidence" value="ECO:0007669"/>
    <property type="project" value="UniProtKB-ARBA"/>
</dbReference>